<dbReference type="Pfam" id="PF07729">
    <property type="entry name" value="FCD"/>
    <property type="match status" value="1"/>
</dbReference>
<dbReference type="RefSeq" id="WP_354441412.1">
    <property type="nucleotide sequence ID" value="NZ_JBEPSH010000002.1"/>
</dbReference>
<reference evidence="6 7" key="1">
    <citation type="submission" date="2024-06" db="EMBL/GenBank/DDBJ databases">
        <title>Sorghum-associated microbial communities from plants grown in Nebraska, USA.</title>
        <authorList>
            <person name="Schachtman D."/>
        </authorList>
    </citation>
    <scope>NUCLEOTIDE SEQUENCE [LARGE SCALE GENOMIC DNA]</scope>
    <source>
        <strain evidence="6 7">2709</strain>
    </source>
</reference>
<accession>A0ABV2Q403</accession>
<dbReference type="SUPFAM" id="SSF46785">
    <property type="entry name" value="Winged helix' DNA-binding domain"/>
    <property type="match status" value="1"/>
</dbReference>
<evidence type="ECO:0000256" key="1">
    <source>
        <dbReference type="ARBA" id="ARBA00023015"/>
    </source>
</evidence>
<dbReference type="PROSITE" id="PS50949">
    <property type="entry name" value="HTH_GNTR"/>
    <property type="match status" value="1"/>
</dbReference>
<dbReference type="SMART" id="SM00895">
    <property type="entry name" value="FCD"/>
    <property type="match status" value="1"/>
</dbReference>
<gene>
    <name evidence="6" type="ORF">ABIE13_000853</name>
</gene>
<feature type="region of interest" description="Disordered" evidence="4">
    <location>
        <begin position="1"/>
        <end position="27"/>
    </location>
</feature>
<dbReference type="SUPFAM" id="SSF48008">
    <property type="entry name" value="GntR ligand-binding domain-like"/>
    <property type="match status" value="1"/>
</dbReference>
<name>A0ABV2Q403_9BURK</name>
<evidence type="ECO:0000256" key="3">
    <source>
        <dbReference type="ARBA" id="ARBA00023163"/>
    </source>
</evidence>
<proteinExistence type="predicted"/>
<dbReference type="PANTHER" id="PTHR43537:SF5">
    <property type="entry name" value="UXU OPERON TRANSCRIPTIONAL REGULATOR"/>
    <property type="match status" value="1"/>
</dbReference>
<evidence type="ECO:0000313" key="7">
    <source>
        <dbReference type="Proteomes" id="UP001549320"/>
    </source>
</evidence>
<feature type="domain" description="HTH gntR-type" evidence="5">
    <location>
        <begin position="29"/>
        <end position="96"/>
    </location>
</feature>
<comment type="caution">
    <text evidence="6">The sequence shown here is derived from an EMBL/GenBank/DDBJ whole genome shotgun (WGS) entry which is preliminary data.</text>
</comment>
<dbReference type="Proteomes" id="UP001549320">
    <property type="component" value="Unassembled WGS sequence"/>
</dbReference>
<sequence>MATMKTAKARALTSTAKSAAPAADEKQRETSTFVAYSRIKQLILDNELAPGAQVLEQTLADQLGLSRTPVRDALTRLSQEGLLEVVPRHGIRVLPMSPDDMREIYEVLIALEPAATEMLTLRRPSKEEIAPLIEACEAMEQALEDDDLPRWATADARFHSSLIGLCGNRRLATMVSGVWEQSHRARMFTLRLRAKPVQSTREHREIVEAILAGDAAKARDLYRSHRETAAKGMMKLIEDFGLNRL</sequence>
<dbReference type="CDD" id="cd07377">
    <property type="entry name" value="WHTH_GntR"/>
    <property type="match status" value="1"/>
</dbReference>
<evidence type="ECO:0000259" key="5">
    <source>
        <dbReference type="PROSITE" id="PS50949"/>
    </source>
</evidence>
<dbReference type="InterPro" id="IPR008920">
    <property type="entry name" value="TF_FadR/GntR_C"/>
</dbReference>
<evidence type="ECO:0000256" key="4">
    <source>
        <dbReference type="SAM" id="MobiDB-lite"/>
    </source>
</evidence>
<keyword evidence="7" id="KW-1185">Reference proteome</keyword>
<dbReference type="InterPro" id="IPR036388">
    <property type="entry name" value="WH-like_DNA-bd_sf"/>
</dbReference>
<dbReference type="PRINTS" id="PR00035">
    <property type="entry name" value="HTHGNTR"/>
</dbReference>
<evidence type="ECO:0000313" key="6">
    <source>
        <dbReference type="EMBL" id="MET4575753.1"/>
    </source>
</evidence>
<dbReference type="PANTHER" id="PTHR43537">
    <property type="entry name" value="TRANSCRIPTIONAL REGULATOR, GNTR FAMILY"/>
    <property type="match status" value="1"/>
</dbReference>
<protein>
    <submittedName>
        <fullName evidence="6">DNA-binding GntR family transcriptional regulator</fullName>
    </submittedName>
</protein>
<keyword evidence="2 6" id="KW-0238">DNA-binding</keyword>
<dbReference type="InterPro" id="IPR011711">
    <property type="entry name" value="GntR_C"/>
</dbReference>
<dbReference type="InterPro" id="IPR036390">
    <property type="entry name" value="WH_DNA-bd_sf"/>
</dbReference>
<dbReference type="GO" id="GO:0003677">
    <property type="term" value="F:DNA binding"/>
    <property type="evidence" value="ECO:0007669"/>
    <property type="project" value="UniProtKB-KW"/>
</dbReference>
<keyword evidence="1" id="KW-0805">Transcription regulation</keyword>
<dbReference type="SMART" id="SM00345">
    <property type="entry name" value="HTH_GNTR"/>
    <property type="match status" value="1"/>
</dbReference>
<dbReference type="InterPro" id="IPR000524">
    <property type="entry name" value="Tscrpt_reg_HTH_GntR"/>
</dbReference>
<dbReference type="EMBL" id="JBEPSH010000002">
    <property type="protein sequence ID" value="MET4575753.1"/>
    <property type="molecule type" value="Genomic_DNA"/>
</dbReference>
<dbReference type="Pfam" id="PF00392">
    <property type="entry name" value="GntR"/>
    <property type="match status" value="1"/>
</dbReference>
<keyword evidence="3" id="KW-0804">Transcription</keyword>
<dbReference type="Gene3D" id="1.20.120.530">
    <property type="entry name" value="GntR ligand-binding domain-like"/>
    <property type="match status" value="1"/>
</dbReference>
<organism evidence="6 7">
    <name type="scientific">Ottowia thiooxydans</name>
    <dbReference type="NCBI Taxonomy" id="219182"/>
    <lineage>
        <taxon>Bacteria</taxon>
        <taxon>Pseudomonadati</taxon>
        <taxon>Pseudomonadota</taxon>
        <taxon>Betaproteobacteria</taxon>
        <taxon>Burkholderiales</taxon>
        <taxon>Comamonadaceae</taxon>
        <taxon>Ottowia</taxon>
    </lineage>
</organism>
<dbReference type="Gene3D" id="1.10.10.10">
    <property type="entry name" value="Winged helix-like DNA-binding domain superfamily/Winged helix DNA-binding domain"/>
    <property type="match status" value="1"/>
</dbReference>
<evidence type="ECO:0000256" key="2">
    <source>
        <dbReference type="ARBA" id="ARBA00023125"/>
    </source>
</evidence>